<dbReference type="OrthoDB" id="2442223at2759"/>
<evidence type="ECO:0000313" key="3">
    <source>
        <dbReference type="EMBL" id="KAG0262637.1"/>
    </source>
</evidence>
<dbReference type="AlphaFoldDB" id="A0A9P6QC36"/>
<feature type="compositionally biased region" description="Polar residues" evidence="1">
    <location>
        <begin position="538"/>
        <end position="550"/>
    </location>
</feature>
<protein>
    <submittedName>
        <fullName evidence="3">Uncharacterized protein</fullName>
    </submittedName>
</protein>
<reference evidence="3" key="1">
    <citation type="journal article" date="2020" name="Fungal Divers.">
        <title>Resolving the Mortierellaceae phylogeny through synthesis of multi-gene phylogenetics and phylogenomics.</title>
        <authorList>
            <person name="Vandepol N."/>
            <person name="Liber J."/>
            <person name="Desiro A."/>
            <person name="Na H."/>
            <person name="Kennedy M."/>
            <person name="Barry K."/>
            <person name="Grigoriev I.V."/>
            <person name="Miller A.N."/>
            <person name="O'Donnell K."/>
            <person name="Stajich J.E."/>
            <person name="Bonito G."/>
        </authorList>
    </citation>
    <scope>NUCLEOTIDE SEQUENCE</scope>
    <source>
        <strain evidence="3">KOD948</strain>
    </source>
</reference>
<feature type="region of interest" description="Disordered" evidence="1">
    <location>
        <begin position="431"/>
        <end position="452"/>
    </location>
</feature>
<feature type="transmembrane region" description="Helical" evidence="2">
    <location>
        <begin position="6"/>
        <end position="27"/>
    </location>
</feature>
<evidence type="ECO:0000256" key="1">
    <source>
        <dbReference type="SAM" id="MobiDB-lite"/>
    </source>
</evidence>
<feature type="region of interest" description="Disordered" evidence="1">
    <location>
        <begin position="311"/>
        <end position="366"/>
    </location>
</feature>
<sequence>MSGLVAIYVGTVAGIVALLSVVLIILYRKYKQDLKDLHATEPAMQEQTQHAVDMTMPPVYDDHQLDPVCIYEHELPPDVLPTVQPILVHSASDDHHVIPPEEDPLASSSPSRGISSEGPAETPSIALHLVEAADQTAAVASTTTLETYGTADDIAAGESINSSQASDVQINRLAMVASPQASSPASSIPRFINQEMLNLARVPSPPSYHVLNRVVDRSPFQHSARPSFHQHSHSSSDIDYFRAGYQENPSHQVRGSNVGNTRIRSYTISHTTPQDQHQHSHVVQGLGISTSHGHGRGEQSTEEDLPVTPRYSLEFPSHVPHQDHLDQHQHARAMHHALASSSTDVSRQQAGEPIGGGHGRIGHGPGTIAMHERSHSQPNDSSFATSWTVHSSLEEALGQRAHRQKHPGMRARASTLGESSKLLMHRVHSLLGKSSGSSSSSSLHSYSTPNESSENIAALHLQRHQRQPSQAEESDHIVVGMGIDQGRIETPVDQESGEQEIVEQETEDGSASSPFATEQEGQEEQEEGVELSLPSVPHTVSSFGQSTSESIPEVLIHSLGAPVAVS</sequence>
<proteinExistence type="predicted"/>
<organism evidence="3 4">
    <name type="scientific">Mortierella polycephala</name>
    <dbReference type="NCBI Taxonomy" id="41804"/>
    <lineage>
        <taxon>Eukaryota</taxon>
        <taxon>Fungi</taxon>
        <taxon>Fungi incertae sedis</taxon>
        <taxon>Mucoromycota</taxon>
        <taxon>Mortierellomycotina</taxon>
        <taxon>Mortierellomycetes</taxon>
        <taxon>Mortierellales</taxon>
        <taxon>Mortierellaceae</taxon>
        <taxon>Mortierella</taxon>
    </lineage>
</organism>
<feature type="compositionally biased region" description="Acidic residues" evidence="1">
    <location>
        <begin position="495"/>
        <end position="508"/>
    </location>
</feature>
<feature type="compositionally biased region" description="Basic and acidic residues" evidence="1">
    <location>
        <begin position="320"/>
        <end position="329"/>
    </location>
</feature>
<feature type="compositionally biased region" description="Low complexity" evidence="1">
    <location>
        <begin position="107"/>
        <end position="116"/>
    </location>
</feature>
<comment type="caution">
    <text evidence="3">The sequence shown here is derived from an EMBL/GenBank/DDBJ whole genome shotgun (WGS) entry which is preliminary data.</text>
</comment>
<feature type="compositionally biased region" description="Low complexity" evidence="1">
    <location>
        <begin position="431"/>
        <end position="447"/>
    </location>
</feature>
<keyword evidence="2" id="KW-0472">Membrane</keyword>
<evidence type="ECO:0000313" key="4">
    <source>
        <dbReference type="Proteomes" id="UP000726737"/>
    </source>
</evidence>
<name>A0A9P6QC36_9FUNG</name>
<feature type="region of interest" description="Disordered" evidence="1">
    <location>
        <begin position="488"/>
        <end position="566"/>
    </location>
</feature>
<accession>A0A9P6QC36</accession>
<feature type="region of interest" description="Disordered" evidence="1">
    <location>
        <begin position="94"/>
        <end position="120"/>
    </location>
</feature>
<keyword evidence="4" id="KW-1185">Reference proteome</keyword>
<evidence type="ECO:0000256" key="2">
    <source>
        <dbReference type="SAM" id="Phobius"/>
    </source>
</evidence>
<feature type="compositionally biased region" description="Polar residues" evidence="1">
    <location>
        <begin position="339"/>
        <end position="349"/>
    </location>
</feature>
<dbReference type="EMBL" id="JAAAJA010000093">
    <property type="protein sequence ID" value="KAG0262637.1"/>
    <property type="molecule type" value="Genomic_DNA"/>
</dbReference>
<keyword evidence="2" id="KW-0812">Transmembrane</keyword>
<keyword evidence="2" id="KW-1133">Transmembrane helix</keyword>
<feature type="compositionally biased region" description="Gly residues" evidence="1">
    <location>
        <begin position="353"/>
        <end position="365"/>
    </location>
</feature>
<gene>
    <name evidence="3" type="ORF">BG011_009944</name>
</gene>
<dbReference type="Proteomes" id="UP000726737">
    <property type="component" value="Unassembled WGS sequence"/>
</dbReference>
<feature type="compositionally biased region" description="Acidic residues" evidence="1">
    <location>
        <begin position="520"/>
        <end position="529"/>
    </location>
</feature>